<proteinExistence type="predicted"/>
<dbReference type="GO" id="GO:0070292">
    <property type="term" value="P:N-acylphosphatidylethanolamine metabolic process"/>
    <property type="evidence" value="ECO:0007669"/>
    <property type="project" value="TreeGrafter"/>
</dbReference>
<dbReference type="GO" id="GO:0016410">
    <property type="term" value="F:N-acyltransferase activity"/>
    <property type="evidence" value="ECO:0007669"/>
    <property type="project" value="TreeGrafter"/>
</dbReference>
<gene>
    <name evidence="5" type="ORF">G3480_25785</name>
</gene>
<reference evidence="6" key="1">
    <citation type="journal article" date="2020" name="Microbiol. Resour. Announc.">
        <title>Draft Genome Sequences of Thiorhodococcus mannitoliphagus and Thiorhodococcus minor, Purple Sulfur Photosynthetic Bacteria in the Gammaproteobacterial Family Chromatiaceae.</title>
        <authorList>
            <person name="Aviles F.A."/>
            <person name="Meyer T.E."/>
            <person name="Kyndt J.A."/>
        </authorList>
    </citation>
    <scope>NUCLEOTIDE SEQUENCE [LARGE SCALE GENOMIC DNA]</scope>
    <source>
        <strain evidence="6">DSM 18266</strain>
    </source>
</reference>
<dbReference type="PANTHER" id="PTHR13943:SF77">
    <property type="entry name" value="LRAT DOMAIN-CONTAINING PROTEIN"/>
    <property type="match status" value="1"/>
</dbReference>
<dbReference type="PROSITE" id="PS51934">
    <property type="entry name" value="LRAT"/>
    <property type="match status" value="1"/>
</dbReference>
<dbReference type="InterPro" id="IPR007053">
    <property type="entry name" value="LRAT_dom"/>
</dbReference>
<dbReference type="PANTHER" id="PTHR13943">
    <property type="entry name" value="HRAS-LIKE SUPPRESSOR - RELATED"/>
    <property type="match status" value="1"/>
</dbReference>
<dbReference type="EMBL" id="JAAIJR010000259">
    <property type="protein sequence ID" value="NEX23643.1"/>
    <property type="molecule type" value="Genomic_DNA"/>
</dbReference>
<dbReference type="GO" id="GO:0004623">
    <property type="term" value="F:phospholipase A2 activity"/>
    <property type="evidence" value="ECO:0007669"/>
    <property type="project" value="TreeGrafter"/>
</dbReference>
<keyword evidence="1" id="KW-0808">Transferase</keyword>
<sequence length="80" mass="9000">MEKFSNGQGIEAKTYKNSFPPPEIVARARSRIGEDSYGVFNNNCEHFCHWCILGEHNSPQVDSVTWFSAKTLVQLIGLVV</sequence>
<dbReference type="RefSeq" id="WP_164657065.1">
    <property type="nucleotide sequence ID" value="NZ_JAAIJR010000259.1"/>
</dbReference>
<accession>A0A6P1E388</accession>
<comment type="caution">
    <text evidence="5">The sequence shown here is derived from an EMBL/GenBank/DDBJ whole genome shotgun (WGS) entry which is preliminary data.</text>
</comment>
<evidence type="ECO:0000259" key="4">
    <source>
        <dbReference type="PROSITE" id="PS51934"/>
    </source>
</evidence>
<keyword evidence="3" id="KW-0443">Lipid metabolism</keyword>
<dbReference type="Proteomes" id="UP000471640">
    <property type="component" value="Unassembled WGS sequence"/>
</dbReference>
<reference evidence="5 6" key="2">
    <citation type="submission" date="2020-02" db="EMBL/GenBank/DDBJ databases">
        <title>Genome sequences of Thiorhodococcus mannitoliphagus and Thiorhodococcus minor, purple sulfur photosynthetic bacteria in the gammaproteobacterial family, Chromatiaceae.</title>
        <authorList>
            <person name="Aviles F.A."/>
            <person name="Meyer T.E."/>
            <person name="Kyndt J.A."/>
        </authorList>
    </citation>
    <scope>NUCLEOTIDE SEQUENCE [LARGE SCALE GENOMIC DNA]</scope>
    <source>
        <strain evidence="5 6">DSM 18266</strain>
    </source>
</reference>
<organism evidence="5 6">
    <name type="scientific">Thiorhodococcus mannitoliphagus</name>
    <dbReference type="NCBI Taxonomy" id="329406"/>
    <lineage>
        <taxon>Bacteria</taxon>
        <taxon>Pseudomonadati</taxon>
        <taxon>Pseudomonadota</taxon>
        <taxon>Gammaproteobacteria</taxon>
        <taxon>Chromatiales</taxon>
        <taxon>Chromatiaceae</taxon>
        <taxon>Thiorhodococcus</taxon>
    </lineage>
</organism>
<dbReference type="GO" id="GO:0005737">
    <property type="term" value="C:cytoplasm"/>
    <property type="evidence" value="ECO:0007669"/>
    <property type="project" value="TreeGrafter"/>
</dbReference>
<evidence type="ECO:0000313" key="6">
    <source>
        <dbReference type="Proteomes" id="UP000471640"/>
    </source>
</evidence>
<evidence type="ECO:0000256" key="3">
    <source>
        <dbReference type="ARBA" id="ARBA00023098"/>
    </source>
</evidence>
<dbReference type="Gene3D" id="3.90.1720.10">
    <property type="entry name" value="endopeptidase domain like (from Nostoc punctiforme)"/>
    <property type="match status" value="1"/>
</dbReference>
<feature type="domain" description="LRAT" evidence="4">
    <location>
        <begin position="1"/>
        <end position="60"/>
    </location>
</feature>
<name>A0A6P1E388_9GAMM</name>
<keyword evidence="2" id="KW-0378">Hydrolase</keyword>
<dbReference type="GO" id="GO:0008970">
    <property type="term" value="F:phospholipase A1 activity"/>
    <property type="evidence" value="ECO:0007669"/>
    <property type="project" value="TreeGrafter"/>
</dbReference>
<dbReference type="InterPro" id="IPR051496">
    <property type="entry name" value="H-rev107_PLA/AT"/>
</dbReference>
<dbReference type="AlphaFoldDB" id="A0A6P1E388"/>
<evidence type="ECO:0000313" key="5">
    <source>
        <dbReference type="EMBL" id="NEX23643.1"/>
    </source>
</evidence>
<keyword evidence="6" id="KW-1185">Reference proteome</keyword>
<evidence type="ECO:0000256" key="2">
    <source>
        <dbReference type="ARBA" id="ARBA00022801"/>
    </source>
</evidence>
<dbReference type="Pfam" id="PF04970">
    <property type="entry name" value="LRAT"/>
    <property type="match status" value="1"/>
</dbReference>
<evidence type="ECO:0000256" key="1">
    <source>
        <dbReference type="ARBA" id="ARBA00022679"/>
    </source>
</evidence>
<protein>
    <recommendedName>
        <fullName evidence="4">LRAT domain-containing protein</fullName>
    </recommendedName>
</protein>